<organism evidence="2">
    <name type="scientific">marine metagenome</name>
    <dbReference type="NCBI Taxonomy" id="408172"/>
    <lineage>
        <taxon>unclassified sequences</taxon>
        <taxon>metagenomes</taxon>
        <taxon>ecological metagenomes</taxon>
    </lineage>
</organism>
<evidence type="ECO:0000259" key="1">
    <source>
        <dbReference type="Pfam" id="PF02350"/>
    </source>
</evidence>
<gene>
    <name evidence="2" type="ORF">METZ01_LOCUS270479</name>
</gene>
<dbReference type="InterPro" id="IPR029767">
    <property type="entry name" value="WecB-like"/>
</dbReference>
<dbReference type="GO" id="GO:0004553">
    <property type="term" value="F:hydrolase activity, hydrolyzing O-glycosyl compounds"/>
    <property type="evidence" value="ECO:0007669"/>
    <property type="project" value="InterPro"/>
</dbReference>
<dbReference type="SUPFAM" id="SSF53756">
    <property type="entry name" value="UDP-Glycosyltransferase/glycogen phosphorylase"/>
    <property type="match status" value="1"/>
</dbReference>
<dbReference type="Pfam" id="PF02350">
    <property type="entry name" value="Epimerase_2"/>
    <property type="match status" value="1"/>
</dbReference>
<reference evidence="2" key="1">
    <citation type="submission" date="2018-05" db="EMBL/GenBank/DDBJ databases">
        <authorList>
            <person name="Lanie J.A."/>
            <person name="Ng W.-L."/>
            <person name="Kazmierczak K.M."/>
            <person name="Andrzejewski T.M."/>
            <person name="Davidsen T.M."/>
            <person name="Wayne K.J."/>
            <person name="Tettelin H."/>
            <person name="Glass J.I."/>
            <person name="Rusch D."/>
            <person name="Podicherti R."/>
            <person name="Tsui H.-C.T."/>
            <person name="Winkler M.E."/>
        </authorList>
    </citation>
    <scope>NUCLEOTIDE SEQUENCE</scope>
</reference>
<protein>
    <recommendedName>
        <fullName evidence="1">UDP-N-acetylglucosamine 2-epimerase domain-containing protein</fullName>
    </recommendedName>
</protein>
<proteinExistence type="predicted"/>
<dbReference type="GO" id="GO:0006047">
    <property type="term" value="P:UDP-N-acetylglucosamine metabolic process"/>
    <property type="evidence" value="ECO:0007669"/>
    <property type="project" value="InterPro"/>
</dbReference>
<dbReference type="InterPro" id="IPR003331">
    <property type="entry name" value="UDP_GlcNAc_Epimerase_2_dom"/>
</dbReference>
<dbReference type="Gene3D" id="3.40.50.2000">
    <property type="entry name" value="Glycogen Phosphorylase B"/>
    <property type="match status" value="2"/>
</dbReference>
<sequence>MKRKISITTGTRAEYGILREILNQIKNSRHLELHLIVTGMHLDKKYGKTINEIKKDGFVIYSSFGMLSKNDSNYFMAKNLGVGIDKFARIFNKLKPDINIIFGDRDESLASALAAYHLNIPNAHIHGGDKTKAGIDEYNRHVITKSSNIHFAATKKSFNRILKMGENPKYVFLTGSPSIDEIFKNKILTKKQLEKKYKIQFTGKEVLLLQHPVTTQSKLSKIQISNTLNALSKIKNQTIAIMPNSDSGNKAIFKQLSNFEKKYHFIKTFRTLPREDYLGMLKNCGVLVGNSSSGIIEASCFNIPVVNIGIRQQDREKGENIFDVPNATINSILRGIKNALESSKQHRTKRTIYGDGNASKKIVKQLERITINDKLIQKQIFY</sequence>
<dbReference type="EMBL" id="UINC01077469">
    <property type="protein sequence ID" value="SVC17625.1"/>
    <property type="molecule type" value="Genomic_DNA"/>
</dbReference>
<dbReference type="CDD" id="cd03786">
    <property type="entry name" value="GTB_UDP-GlcNAc_2-Epimerase"/>
    <property type="match status" value="1"/>
</dbReference>
<feature type="domain" description="UDP-N-acetylglucosamine 2-epimerase" evidence="1">
    <location>
        <begin position="24"/>
        <end position="366"/>
    </location>
</feature>
<dbReference type="AlphaFoldDB" id="A0A382K1D3"/>
<dbReference type="PANTHER" id="PTHR43174">
    <property type="entry name" value="UDP-N-ACETYLGLUCOSAMINE 2-EPIMERASE"/>
    <property type="match status" value="1"/>
</dbReference>
<accession>A0A382K1D3</accession>
<dbReference type="NCBIfam" id="TIGR03568">
    <property type="entry name" value="NeuC_NnaA"/>
    <property type="match status" value="1"/>
</dbReference>
<evidence type="ECO:0000313" key="2">
    <source>
        <dbReference type="EMBL" id="SVC17625.1"/>
    </source>
</evidence>
<dbReference type="PANTHER" id="PTHR43174:SF3">
    <property type="entry name" value="UDP-N-ACETYLGLUCOSAMINE 2-EPIMERASE"/>
    <property type="match status" value="1"/>
</dbReference>
<dbReference type="InterPro" id="IPR020004">
    <property type="entry name" value="UDP-GlcNAc_Epase"/>
</dbReference>
<name>A0A382K1D3_9ZZZZ</name>